<feature type="non-terminal residue" evidence="2">
    <location>
        <position position="101"/>
    </location>
</feature>
<proteinExistence type="predicted"/>
<dbReference type="Pfam" id="PF13700">
    <property type="entry name" value="DUF4158"/>
    <property type="match status" value="1"/>
</dbReference>
<keyword evidence="2" id="KW-0614">Plasmid</keyword>
<organism evidence="2">
    <name type="scientific">Klebsiella pneumoniae</name>
    <dbReference type="NCBI Taxonomy" id="573"/>
    <lineage>
        <taxon>Bacteria</taxon>
        <taxon>Pseudomonadati</taxon>
        <taxon>Pseudomonadota</taxon>
        <taxon>Gammaproteobacteria</taxon>
        <taxon>Enterobacterales</taxon>
        <taxon>Enterobacteriaceae</taxon>
        <taxon>Klebsiella/Raoultella group</taxon>
        <taxon>Klebsiella</taxon>
        <taxon>Klebsiella pneumoniae complex</taxon>
    </lineage>
</organism>
<geneLocation type="plasmid" evidence="2">
    <name>p12246J</name>
</geneLocation>
<reference evidence="2" key="1">
    <citation type="submission" date="2013-09" db="EMBL/GenBank/DDBJ databases">
        <title>Characterization of plasmid mediated KPC-2 and IMP-4 carbapenemases in an Klebsiella pneumoniae isolate from China.</title>
        <authorList>
            <person name="Farrell S.E."/>
            <person name="Mendes R.E."/>
            <person name="Jones R.N."/>
        </authorList>
    </citation>
    <scope>NUCLEOTIDE SEQUENCE</scope>
    <source>
        <strain evidence="2">27243D</strain>
        <plasmid evidence="2">p12246J</plasmid>
    </source>
</reference>
<dbReference type="AlphaFoldDB" id="A0A0D3QUJ1"/>
<feature type="domain" description="DUF4158" evidence="1">
    <location>
        <begin position="6"/>
        <end position="101"/>
    </location>
</feature>
<evidence type="ECO:0000313" key="2">
    <source>
        <dbReference type="EMBL" id="AJR19477.1"/>
    </source>
</evidence>
<protein>
    <submittedName>
        <fullName evidence="2">Transposase</fullName>
    </submittedName>
</protein>
<gene>
    <name evidence="2" type="primary">tnpA</name>
</gene>
<evidence type="ECO:0000259" key="1">
    <source>
        <dbReference type="Pfam" id="PF13700"/>
    </source>
</evidence>
<accession>A0A0D3QUJ1</accession>
<name>A0A0D3QUJ1_KLEPN</name>
<dbReference type="EMBL" id="KF680002">
    <property type="protein sequence ID" value="AJR19477.1"/>
    <property type="molecule type" value="Genomic_DNA"/>
</dbReference>
<sequence length="101" mass="11611">MPRRLILSATERDTLLALPESQDDLIRYYTFNDSDLSLIRQRRGDANRLGFAVQLCLLRYPGYALGTDSELPEPVILWVAKQVQAEPASWAKYGERDVTRR</sequence>
<dbReference type="InterPro" id="IPR025296">
    <property type="entry name" value="DUF4158"/>
</dbReference>